<comment type="subcellular location">
    <subcellularLocation>
        <location evidence="1">Membrane</location>
        <topology evidence="1">Multi-pass membrane protein</topology>
    </subcellularLocation>
</comment>
<evidence type="ECO:0000256" key="2">
    <source>
        <dbReference type="ARBA" id="ARBA00022692"/>
    </source>
</evidence>
<proteinExistence type="predicted"/>
<keyword evidence="4" id="KW-0472">Membrane</keyword>
<reference evidence="6 7" key="1">
    <citation type="submission" date="2017-11" db="EMBL/GenBank/DDBJ databases">
        <title>De novo assembly and phasing of dikaryotic genomes from two isolates of Puccinia coronata f. sp. avenae, the causal agent of oat crown rust.</title>
        <authorList>
            <person name="Miller M.E."/>
            <person name="Zhang Y."/>
            <person name="Omidvar V."/>
            <person name="Sperschneider J."/>
            <person name="Schwessinger B."/>
            <person name="Raley C."/>
            <person name="Palmer J.M."/>
            <person name="Garnica D."/>
            <person name="Upadhyaya N."/>
            <person name="Rathjen J."/>
            <person name="Taylor J.M."/>
            <person name="Park R.F."/>
            <person name="Dodds P.N."/>
            <person name="Hirsch C.D."/>
            <person name="Kianian S.F."/>
            <person name="Figueroa M."/>
        </authorList>
    </citation>
    <scope>NUCLEOTIDE SEQUENCE [LARGE SCALE GENOMIC DNA]</scope>
    <source>
        <strain evidence="6">12NC29</strain>
    </source>
</reference>
<keyword evidence="7" id="KW-1185">Reference proteome</keyword>
<dbReference type="Pfam" id="PF04142">
    <property type="entry name" value="Nuc_sug_transp"/>
    <property type="match status" value="1"/>
</dbReference>
<feature type="region of interest" description="Disordered" evidence="5">
    <location>
        <begin position="77"/>
        <end position="100"/>
    </location>
</feature>
<keyword evidence="2" id="KW-0812">Transmembrane</keyword>
<name>A0A2N5TFN8_9BASI</name>
<evidence type="ECO:0000256" key="4">
    <source>
        <dbReference type="ARBA" id="ARBA00023136"/>
    </source>
</evidence>
<comment type="caution">
    <text evidence="6">The sequence shown here is derived from an EMBL/GenBank/DDBJ whole genome shotgun (WGS) entry which is preliminary data.</text>
</comment>
<dbReference type="EMBL" id="PGCJ01000692">
    <property type="protein sequence ID" value="PLW24310.1"/>
    <property type="molecule type" value="Genomic_DNA"/>
</dbReference>
<dbReference type="GO" id="GO:0015165">
    <property type="term" value="F:pyrimidine nucleotide-sugar transmembrane transporter activity"/>
    <property type="evidence" value="ECO:0007669"/>
    <property type="project" value="InterPro"/>
</dbReference>
<dbReference type="OrthoDB" id="408493at2759"/>
<dbReference type="GO" id="GO:0000139">
    <property type="term" value="C:Golgi membrane"/>
    <property type="evidence" value="ECO:0007669"/>
    <property type="project" value="InterPro"/>
</dbReference>
<keyword evidence="3" id="KW-1133">Transmembrane helix</keyword>
<dbReference type="STRING" id="200324.A0A2N5TFN8"/>
<evidence type="ECO:0000313" key="7">
    <source>
        <dbReference type="Proteomes" id="UP000235388"/>
    </source>
</evidence>
<evidence type="ECO:0000313" key="6">
    <source>
        <dbReference type="EMBL" id="PLW24310.1"/>
    </source>
</evidence>
<evidence type="ECO:0000256" key="1">
    <source>
        <dbReference type="ARBA" id="ARBA00004141"/>
    </source>
</evidence>
<organism evidence="6 7">
    <name type="scientific">Puccinia coronata f. sp. avenae</name>
    <dbReference type="NCBI Taxonomy" id="200324"/>
    <lineage>
        <taxon>Eukaryota</taxon>
        <taxon>Fungi</taxon>
        <taxon>Dikarya</taxon>
        <taxon>Basidiomycota</taxon>
        <taxon>Pucciniomycotina</taxon>
        <taxon>Pucciniomycetes</taxon>
        <taxon>Pucciniales</taxon>
        <taxon>Pucciniaceae</taxon>
        <taxon>Puccinia</taxon>
    </lineage>
</organism>
<gene>
    <name evidence="6" type="ORF">PCANC_27003</name>
</gene>
<accession>A0A2N5TFN8</accession>
<evidence type="ECO:0000256" key="5">
    <source>
        <dbReference type="SAM" id="MobiDB-lite"/>
    </source>
</evidence>
<evidence type="ECO:0000256" key="3">
    <source>
        <dbReference type="ARBA" id="ARBA00022989"/>
    </source>
</evidence>
<dbReference type="InterPro" id="IPR007271">
    <property type="entry name" value="Nuc_sug_transpt"/>
</dbReference>
<protein>
    <submittedName>
        <fullName evidence="6">Uncharacterized protein</fullName>
    </submittedName>
</protein>
<dbReference type="Proteomes" id="UP000235388">
    <property type="component" value="Unassembled WGS sequence"/>
</dbReference>
<dbReference type="AlphaFoldDB" id="A0A2N5TFN8"/>
<sequence length="100" mass="11200">MTTPEQTLGGLPFKYVSLISLTLQNSLLAILLHHSRTIPNTKLYSASAAVLLNEILKLSISFLVALYNACNQSTAARHHHHHPYSKNNNTHYSKLEHNEP</sequence>
<feature type="non-terminal residue" evidence="6">
    <location>
        <position position="100"/>
    </location>
</feature>